<dbReference type="Pfam" id="PF01934">
    <property type="entry name" value="HepT-like"/>
    <property type="match status" value="1"/>
</dbReference>
<proteinExistence type="predicted"/>
<dbReference type="InterPro" id="IPR051813">
    <property type="entry name" value="HepT_RNase_toxin"/>
</dbReference>
<dbReference type="GO" id="GO:0016787">
    <property type="term" value="F:hydrolase activity"/>
    <property type="evidence" value="ECO:0007669"/>
    <property type="project" value="UniProtKB-KW"/>
</dbReference>
<dbReference type="InParanoid" id="H1XW06"/>
<name>H1XW06_CALAY</name>
<dbReference type="Proteomes" id="UP000004671">
    <property type="component" value="Chromosome"/>
</dbReference>
<keyword evidence="4" id="KW-0547">Nucleotide-binding</keyword>
<dbReference type="GO" id="GO:0110001">
    <property type="term" value="C:toxin-antitoxin complex"/>
    <property type="evidence" value="ECO:0007669"/>
    <property type="project" value="InterPro"/>
</dbReference>
<dbReference type="EMBL" id="CP018099">
    <property type="protein sequence ID" value="APF17695.1"/>
    <property type="molecule type" value="Genomic_DNA"/>
</dbReference>
<evidence type="ECO:0000313" key="7">
    <source>
        <dbReference type="EMBL" id="EHO41778.1"/>
    </source>
</evidence>
<dbReference type="Proteomes" id="UP000183868">
    <property type="component" value="Chromosome"/>
</dbReference>
<sequence length="117" mass="13887">MKDKDRIILDYLNDILDSIIKIKSFLKDVDYPIFQKDVKTQYAVIRALEIIGEASKKIPQEVKDNYSWIPWRFMAGMRDKLIHDYFGIDIQVIWNTATKDILKLEEEIKNMVSSYLK</sequence>
<keyword evidence="5" id="KW-0378">Hydrolase</keyword>
<dbReference type="HOGENOM" id="CLU_142825_3_3_0"/>
<evidence type="ECO:0000256" key="5">
    <source>
        <dbReference type="ARBA" id="ARBA00022801"/>
    </source>
</evidence>
<evidence type="ECO:0000256" key="4">
    <source>
        <dbReference type="ARBA" id="ARBA00022741"/>
    </source>
</evidence>
<evidence type="ECO:0000313" key="8">
    <source>
        <dbReference type="Proteomes" id="UP000004671"/>
    </source>
</evidence>
<dbReference type="OrthoDB" id="9810538at2"/>
<evidence type="ECO:0000256" key="1">
    <source>
        <dbReference type="ARBA" id="ARBA00022553"/>
    </source>
</evidence>
<keyword evidence="8" id="KW-1185">Reference proteome</keyword>
<accession>H1XW06</accession>
<dbReference type="GO" id="GO:0000166">
    <property type="term" value="F:nucleotide binding"/>
    <property type="evidence" value="ECO:0007669"/>
    <property type="project" value="UniProtKB-KW"/>
</dbReference>
<dbReference type="RefSeq" id="WP_006928954.1">
    <property type="nucleotide sequence ID" value="NZ_CM001402.1"/>
</dbReference>
<dbReference type="AlphaFoldDB" id="H1XW06"/>
<keyword evidence="3" id="KW-0540">Nuclease</keyword>
<keyword evidence="1" id="KW-0597">Phosphoprotein</keyword>
<evidence type="ECO:0000256" key="3">
    <source>
        <dbReference type="ARBA" id="ARBA00022722"/>
    </source>
</evidence>
<dbReference type="InterPro" id="IPR008201">
    <property type="entry name" value="HepT-like"/>
</dbReference>
<dbReference type="eggNOG" id="COG2361">
    <property type="taxonomic scope" value="Bacteria"/>
</dbReference>
<dbReference type="PaxDb" id="880073-Calab_2168"/>
<protein>
    <submittedName>
        <fullName evidence="6">Putative conserved protein, contains HEPN domain</fullName>
    </submittedName>
</protein>
<evidence type="ECO:0000256" key="2">
    <source>
        <dbReference type="ARBA" id="ARBA00022649"/>
    </source>
</evidence>
<dbReference type="KEGG" id="caby:Cabys_944"/>
<dbReference type="PANTHER" id="PTHR34139:SF1">
    <property type="entry name" value="RNASE MJ1380-RELATED"/>
    <property type="match status" value="1"/>
</dbReference>
<reference evidence="7 8" key="1">
    <citation type="submission" date="2011-09" db="EMBL/GenBank/DDBJ databases">
        <title>The permanent draft genome of Caldithrix abyssi DSM 13497.</title>
        <authorList>
            <consortium name="US DOE Joint Genome Institute (JGI-PGF)"/>
            <person name="Lucas S."/>
            <person name="Han J."/>
            <person name="Lapidus A."/>
            <person name="Bruce D."/>
            <person name="Goodwin L."/>
            <person name="Pitluck S."/>
            <person name="Peters L."/>
            <person name="Kyrpides N."/>
            <person name="Mavromatis K."/>
            <person name="Ivanova N."/>
            <person name="Mikhailova N."/>
            <person name="Chertkov O."/>
            <person name="Detter J.C."/>
            <person name="Tapia R."/>
            <person name="Han C."/>
            <person name="Land M."/>
            <person name="Hauser L."/>
            <person name="Markowitz V."/>
            <person name="Cheng J.-F."/>
            <person name="Hugenholtz P."/>
            <person name="Woyke T."/>
            <person name="Wu D."/>
            <person name="Spring S."/>
            <person name="Brambilla E."/>
            <person name="Klenk H.-P."/>
            <person name="Eisen J.A."/>
        </authorList>
    </citation>
    <scope>NUCLEOTIDE SEQUENCE [LARGE SCALE GENOMIC DNA]</scope>
    <source>
        <strain evidence="7 8">DSM 13497</strain>
    </source>
</reference>
<dbReference type="PANTHER" id="PTHR34139">
    <property type="entry name" value="UPF0331 PROTEIN MJ0127"/>
    <property type="match status" value="1"/>
</dbReference>
<evidence type="ECO:0000313" key="6">
    <source>
        <dbReference type="EMBL" id="APF17695.1"/>
    </source>
</evidence>
<reference evidence="6 9" key="2">
    <citation type="submission" date="2016-11" db="EMBL/GenBank/DDBJ databases">
        <title>Genomic analysis of Caldithrix abyssi and proposal of a novel bacterial phylum Caldithrichaeota.</title>
        <authorList>
            <person name="Kublanov I."/>
            <person name="Sigalova O."/>
            <person name="Gavrilov S."/>
            <person name="Lebedinsky A."/>
            <person name="Ivanova N."/>
            <person name="Daum C."/>
            <person name="Reddy T."/>
            <person name="Klenk H.P."/>
            <person name="Goker M."/>
            <person name="Reva O."/>
            <person name="Miroshnichenko M."/>
            <person name="Kyprides N."/>
            <person name="Woyke T."/>
            <person name="Gelfand M."/>
        </authorList>
    </citation>
    <scope>NUCLEOTIDE SEQUENCE [LARGE SCALE GENOMIC DNA]</scope>
    <source>
        <strain evidence="6 9">LF13</strain>
    </source>
</reference>
<dbReference type="EMBL" id="CM001402">
    <property type="protein sequence ID" value="EHO41778.1"/>
    <property type="molecule type" value="Genomic_DNA"/>
</dbReference>
<organism evidence="7 8">
    <name type="scientific">Caldithrix abyssi DSM 13497</name>
    <dbReference type="NCBI Taxonomy" id="880073"/>
    <lineage>
        <taxon>Bacteria</taxon>
        <taxon>Pseudomonadati</taxon>
        <taxon>Calditrichota</taxon>
        <taxon>Calditrichia</taxon>
        <taxon>Calditrichales</taxon>
        <taxon>Calditrichaceae</taxon>
        <taxon>Caldithrix</taxon>
    </lineage>
</organism>
<evidence type="ECO:0000313" key="9">
    <source>
        <dbReference type="Proteomes" id="UP000183868"/>
    </source>
</evidence>
<gene>
    <name evidence="6" type="ORF">Cabys_944</name>
    <name evidence="7" type="ORF">Calab_2168</name>
</gene>
<keyword evidence="2" id="KW-1277">Toxin-antitoxin system</keyword>
<dbReference type="GO" id="GO:0004540">
    <property type="term" value="F:RNA nuclease activity"/>
    <property type="evidence" value="ECO:0007669"/>
    <property type="project" value="InterPro"/>
</dbReference>
<dbReference type="STRING" id="880073.Cabys_944"/>